<name>M8EEG2_9BACL</name>
<comment type="catalytic activity">
    <reaction evidence="1">
        <text>3',5'-cyclic CMP + H2O = CMP + H(+)</text>
        <dbReference type="Rhea" id="RHEA:72675"/>
        <dbReference type="ChEBI" id="CHEBI:15377"/>
        <dbReference type="ChEBI" id="CHEBI:15378"/>
        <dbReference type="ChEBI" id="CHEBI:58003"/>
        <dbReference type="ChEBI" id="CHEBI:60377"/>
    </reaction>
    <physiologicalReaction direction="left-to-right" evidence="1">
        <dbReference type="Rhea" id="RHEA:72676"/>
    </physiologicalReaction>
</comment>
<dbReference type="PANTHER" id="PTHR42951:SF22">
    <property type="entry name" value="METALLO BETA-LACTAMASE SUPERFAMILY LIPOPROTEIN"/>
    <property type="match status" value="1"/>
</dbReference>
<gene>
    <name evidence="5" type="ORF">I532_07665</name>
</gene>
<dbReference type="InterPro" id="IPR050855">
    <property type="entry name" value="NDM-1-like"/>
</dbReference>
<dbReference type="Gene3D" id="3.60.15.10">
    <property type="entry name" value="Ribonuclease Z/Hydroxyacylglutathione hydrolase-like"/>
    <property type="match status" value="1"/>
</dbReference>
<evidence type="ECO:0000313" key="5">
    <source>
        <dbReference type="EMBL" id="EMT53875.1"/>
    </source>
</evidence>
<dbReference type="EMBL" id="APBN01000002">
    <property type="protein sequence ID" value="EMT53875.1"/>
    <property type="molecule type" value="Genomic_DNA"/>
</dbReference>
<dbReference type="AlphaFoldDB" id="M8EEG2"/>
<dbReference type="OrthoDB" id="9802248at2"/>
<sequence length="229" mass="26405">MTNVTEQIAESTWAILTYEEAWKSYINSYVIAKDDAFVLVDSHLRKHRPYFQQALVEIGVKPEQIAYVYFTHRHADHIGNADLFPSRHNWIHLEDYYELDDFSQTFFGHTFTGTGGDLPCLRFRQLPFHTEGSVAFFDPDTKICFIGDHIHFGSTPWEQLVDYGTLQRDACRQFIQRCKDEEPEKAAGFAEGLEILLDWPIEYLATGHGPILRGDIAPFFQELIGIVRG</sequence>
<comment type="catalytic activity">
    <reaction evidence="3">
        <text>3',5'-cyclic UMP + H2O = UMP + H(+)</text>
        <dbReference type="Rhea" id="RHEA:70575"/>
        <dbReference type="ChEBI" id="CHEBI:15377"/>
        <dbReference type="ChEBI" id="CHEBI:15378"/>
        <dbReference type="ChEBI" id="CHEBI:57865"/>
        <dbReference type="ChEBI" id="CHEBI:184387"/>
    </reaction>
    <physiologicalReaction direction="left-to-right" evidence="3">
        <dbReference type="Rhea" id="RHEA:70576"/>
    </physiologicalReaction>
</comment>
<evidence type="ECO:0000256" key="1">
    <source>
        <dbReference type="ARBA" id="ARBA00034221"/>
    </source>
</evidence>
<dbReference type="STRING" id="1300222.I532_07665"/>
<keyword evidence="6" id="KW-1185">Reference proteome</keyword>
<organism evidence="5 6">
    <name type="scientific">Brevibacillus borstelensis AK1</name>
    <dbReference type="NCBI Taxonomy" id="1300222"/>
    <lineage>
        <taxon>Bacteria</taxon>
        <taxon>Bacillati</taxon>
        <taxon>Bacillota</taxon>
        <taxon>Bacilli</taxon>
        <taxon>Bacillales</taxon>
        <taxon>Paenibacillaceae</taxon>
        <taxon>Brevibacillus</taxon>
    </lineage>
</organism>
<dbReference type="Proteomes" id="UP000012081">
    <property type="component" value="Unassembled WGS sequence"/>
</dbReference>
<feature type="domain" description="Metallo-beta-lactamase" evidence="4">
    <location>
        <begin position="25"/>
        <end position="193"/>
    </location>
</feature>
<dbReference type="RefSeq" id="WP_003387423.1">
    <property type="nucleotide sequence ID" value="NZ_APBN01000002.1"/>
</dbReference>
<evidence type="ECO:0000256" key="2">
    <source>
        <dbReference type="ARBA" id="ARBA00034301"/>
    </source>
</evidence>
<dbReference type="PATRIC" id="fig|1300222.3.peg.1578"/>
<comment type="caution">
    <text evidence="5">The sequence shown here is derived from an EMBL/GenBank/DDBJ whole genome shotgun (WGS) entry which is preliminary data.</text>
</comment>
<reference evidence="5 6" key="1">
    <citation type="submission" date="2013-03" db="EMBL/GenBank/DDBJ databases">
        <title>Assembly of a new bacterial strain Brevibacillus borstelensis AK1.</title>
        <authorList>
            <person name="Rajan I."/>
            <person name="PoliReddy D."/>
            <person name="Sugumar T."/>
            <person name="Rathinam K."/>
            <person name="Alqarawi S."/>
            <person name="Khalil A.B."/>
            <person name="Sivakumar N."/>
        </authorList>
    </citation>
    <scope>NUCLEOTIDE SEQUENCE [LARGE SCALE GENOMIC DNA]</scope>
    <source>
        <strain evidence="5 6">AK1</strain>
    </source>
</reference>
<proteinExistence type="predicted"/>
<protein>
    <recommendedName>
        <fullName evidence="4">Metallo-beta-lactamase domain-containing protein</fullName>
    </recommendedName>
</protein>
<dbReference type="SUPFAM" id="SSF56281">
    <property type="entry name" value="Metallo-hydrolase/oxidoreductase"/>
    <property type="match status" value="1"/>
</dbReference>
<dbReference type="InterPro" id="IPR036866">
    <property type="entry name" value="RibonucZ/Hydroxyglut_hydro"/>
</dbReference>
<dbReference type="Pfam" id="PF00753">
    <property type="entry name" value="Lactamase_B"/>
    <property type="match status" value="1"/>
</dbReference>
<evidence type="ECO:0000256" key="3">
    <source>
        <dbReference type="ARBA" id="ARBA00048505"/>
    </source>
</evidence>
<evidence type="ECO:0000259" key="4">
    <source>
        <dbReference type="SMART" id="SM00849"/>
    </source>
</evidence>
<accession>M8EEG2</accession>
<comment type="function">
    <text evidence="2">Counteracts the endogenous Pycsar antiviral defense system. Phosphodiesterase that enables metal-dependent hydrolysis of host cyclic nucleotide Pycsar defense signals such as cCMP and cUMP.</text>
</comment>
<dbReference type="SMART" id="SM00849">
    <property type="entry name" value="Lactamase_B"/>
    <property type="match status" value="1"/>
</dbReference>
<dbReference type="PANTHER" id="PTHR42951">
    <property type="entry name" value="METALLO-BETA-LACTAMASE DOMAIN-CONTAINING"/>
    <property type="match status" value="1"/>
</dbReference>
<dbReference type="InterPro" id="IPR001279">
    <property type="entry name" value="Metallo-B-lactamas"/>
</dbReference>
<evidence type="ECO:0000313" key="6">
    <source>
        <dbReference type="Proteomes" id="UP000012081"/>
    </source>
</evidence>